<evidence type="ECO:0000313" key="2">
    <source>
        <dbReference type="EMBL" id="CAJ06915.1"/>
    </source>
</evidence>
<evidence type="ECO:0000313" key="3">
    <source>
        <dbReference type="Proteomes" id="UP000000542"/>
    </source>
</evidence>
<proteinExistence type="predicted"/>
<sequence>MALQENRDSYKVKALSLSEFVQQCSDCHQLCLEKTVRVLDNRSRAPRGWEALFNSVAEERRSEDLDLCESRCRYMQTTCPSQDKVQQYEQALAAASLKLKKSTPPNPSVLQDASRCEHAVEVFSNVLFALAHKPSKVSFPTKDLKTGGNTDAESHAGAPTEAHRKVLEGAKNMDNDVSCRSSKLRHERFGSKAQDVASSTGSSLAPDTAAASPASSGTTPKW</sequence>
<dbReference type="VEuPathDB" id="TriTrypDB:LMJFC_300050300"/>
<dbReference type="VEuPathDB" id="TriTrypDB:LMJSD75_300045600"/>
<feature type="region of interest" description="Disordered" evidence="1">
    <location>
        <begin position="138"/>
        <end position="160"/>
    </location>
</feature>
<keyword evidence="3" id="KW-1185">Reference proteome</keyword>
<dbReference type="Proteomes" id="UP000000542">
    <property type="component" value="Chromosome 30"/>
</dbReference>
<dbReference type="GeneID" id="5653925"/>
<dbReference type="VEuPathDB" id="TriTrypDB:LmjF.30.3740"/>
<protein>
    <submittedName>
        <fullName evidence="2">Putative ribosomal P protein AGP2beta-1</fullName>
    </submittedName>
</protein>
<reference evidence="2 3" key="1">
    <citation type="journal article" date="2005" name="Science">
        <title>The genome of the kinetoplastid parasite, Leishmania major.</title>
        <authorList>
            <person name="Ivens A.C."/>
            <person name="Peacock C.S."/>
            <person name="Worthey E.A."/>
            <person name="Murphy L."/>
            <person name="Aggarwal G."/>
            <person name="Berriman M."/>
            <person name="Sisk E."/>
            <person name="Rajandream M.A."/>
            <person name="Adlem E."/>
            <person name="Aert R."/>
            <person name="Anupama A."/>
            <person name="Apostolou Z."/>
            <person name="Attipoe P."/>
            <person name="Bason N."/>
            <person name="Bauser C."/>
            <person name="Beck A."/>
            <person name="Beverley S.M."/>
            <person name="Bianchettin G."/>
            <person name="Borzym K."/>
            <person name="Bothe G."/>
            <person name="Bruschi C.V."/>
            <person name="Collins M."/>
            <person name="Cadag E."/>
            <person name="Ciarloni L."/>
            <person name="Clayton C."/>
            <person name="Coulson R.M."/>
            <person name="Cronin A."/>
            <person name="Cruz A.K."/>
            <person name="Davies R.M."/>
            <person name="De Gaudenzi J."/>
            <person name="Dobson D.E."/>
            <person name="Duesterhoeft A."/>
            <person name="Fazelina G."/>
            <person name="Fosker N."/>
            <person name="Frasch A.C."/>
            <person name="Fraser A."/>
            <person name="Fuchs M."/>
            <person name="Gabel C."/>
            <person name="Goble A."/>
            <person name="Goffeau A."/>
            <person name="Harris D."/>
            <person name="Hertz-Fowler C."/>
            <person name="Hilbert H."/>
            <person name="Horn D."/>
            <person name="Huang Y."/>
            <person name="Klages S."/>
            <person name="Knights A."/>
            <person name="Kube M."/>
            <person name="Larke N."/>
            <person name="Litvin L."/>
            <person name="Lord A."/>
            <person name="Louie T."/>
            <person name="Marra M."/>
            <person name="Masuy D."/>
            <person name="Matthews K."/>
            <person name="Michaeli S."/>
            <person name="Mottram J.C."/>
            <person name="Muller-Auer S."/>
            <person name="Munden H."/>
            <person name="Nelson S."/>
            <person name="Norbertczak H."/>
            <person name="Oliver K."/>
            <person name="O'neil S."/>
            <person name="Pentony M."/>
            <person name="Pohl T.M."/>
            <person name="Price C."/>
            <person name="Purnelle B."/>
            <person name="Quail M.A."/>
            <person name="Rabbinowitsch E."/>
            <person name="Reinhardt R."/>
            <person name="Rieger M."/>
            <person name="Rinta J."/>
            <person name="Robben J."/>
            <person name="Robertson L."/>
            <person name="Ruiz J.C."/>
            <person name="Rutter S."/>
            <person name="Saunders D."/>
            <person name="Schafer M."/>
            <person name="Schein J."/>
            <person name="Schwartz D.C."/>
            <person name="Seeger K."/>
            <person name="Seyler A."/>
            <person name="Sharp S."/>
            <person name="Shin H."/>
            <person name="Sivam D."/>
            <person name="Squares R."/>
            <person name="Squares S."/>
            <person name="Tosato V."/>
            <person name="Vogt C."/>
            <person name="Volckaert G."/>
            <person name="Wambutt R."/>
            <person name="Warren T."/>
            <person name="Wedler H."/>
            <person name="Woodward J."/>
            <person name="Zhou S."/>
            <person name="Zimmermann W."/>
            <person name="Smith D.F."/>
            <person name="Blackwell J.M."/>
            <person name="Stuart K.D."/>
            <person name="Barrell B."/>
            <person name="Myler P.J."/>
        </authorList>
    </citation>
    <scope>NUCLEOTIDE SEQUENCE [LARGE SCALE GENOMIC DNA]</scope>
    <source>
        <strain evidence="3">MHOM/IL/81/Friedlin</strain>
    </source>
</reference>
<feature type="region of interest" description="Disordered" evidence="1">
    <location>
        <begin position="173"/>
        <end position="222"/>
    </location>
</feature>
<dbReference type="RefSeq" id="XP_001684984.1">
    <property type="nucleotide sequence ID" value="XM_001684932.1"/>
</dbReference>
<feature type="compositionally biased region" description="Low complexity" evidence="1">
    <location>
        <begin position="202"/>
        <end position="222"/>
    </location>
</feature>
<reference evidence="2 3" key="2">
    <citation type="journal article" date="2011" name="Genome Res.">
        <title>Chromosome and gene copy number variation allow major structural change between species and strains of Leishmania.</title>
        <authorList>
            <person name="Rogers M.B."/>
            <person name="Hilley J.D."/>
            <person name="Dickens N.J."/>
            <person name="Wilkes J."/>
            <person name="Bates P.A."/>
            <person name="Depledge D.P."/>
            <person name="Harris D."/>
            <person name="Her Y."/>
            <person name="Herzyk P."/>
            <person name="Imamura H."/>
            <person name="Otto T.D."/>
            <person name="Sanders M."/>
            <person name="Seeger K."/>
            <person name="Dujardin J.C."/>
            <person name="Berriman M."/>
            <person name="Smith D.F."/>
            <person name="Hertz-Fowler C."/>
            <person name="Mottram J.C."/>
        </authorList>
    </citation>
    <scope>NUCLEOTIDE SEQUENCE [LARGE SCALE GENOMIC DNA]</scope>
    <source>
        <strain evidence="3">MHOM/IL/81/Friedlin</strain>
    </source>
</reference>
<accession>Q4Q6R4</accession>
<organism evidence="2 3">
    <name type="scientific">Leishmania major</name>
    <dbReference type="NCBI Taxonomy" id="5664"/>
    <lineage>
        <taxon>Eukaryota</taxon>
        <taxon>Discoba</taxon>
        <taxon>Euglenozoa</taxon>
        <taxon>Kinetoplastea</taxon>
        <taxon>Metakinetoplastina</taxon>
        <taxon>Trypanosomatida</taxon>
        <taxon>Trypanosomatidae</taxon>
        <taxon>Leishmaniinae</taxon>
        <taxon>Leishmania</taxon>
    </lineage>
</organism>
<dbReference type="KEGG" id="lma:LMJF_30_3740"/>
<dbReference type="VEuPathDB" id="TriTrypDB:LMJLV39_300046300"/>
<gene>
    <name evidence="2" type="ORF">LMJF_30_3740</name>
</gene>
<dbReference type="InParanoid" id="Q4Q6R4"/>
<dbReference type="OMA" id="RCEHAVE"/>
<name>Q4Q6R4_LEIMA</name>
<evidence type="ECO:0000256" key="1">
    <source>
        <dbReference type="SAM" id="MobiDB-lite"/>
    </source>
</evidence>
<dbReference type="HOGENOM" id="CLU_1247446_0_0_1"/>
<dbReference type="eggNOG" id="ENOG502S1ZD">
    <property type="taxonomic scope" value="Eukaryota"/>
</dbReference>
<dbReference type="EMBL" id="FR796426">
    <property type="protein sequence ID" value="CAJ06915.1"/>
    <property type="molecule type" value="Genomic_DNA"/>
</dbReference>
<dbReference type="AlphaFoldDB" id="Q4Q6R4"/>